<protein>
    <submittedName>
        <fullName evidence="2">Uncharacterized protein</fullName>
    </submittedName>
</protein>
<dbReference type="OrthoDB" id="7211073at2"/>
<keyword evidence="3" id="KW-1185">Reference proteome</keyword>
<feature type="chain" id="PRO_5016385455" evidence="1">
    <location>
        <begin position="20"/>
        <end position="120"/>
    </location>
</feature>
<dbReference type="AlphaFoldDB" id="A0A328B3U8"/>
<sequence length="120" mass="12323">MKALLAGAALAFLGVAANAQSLADNPPTVTTLCIDVSGMSLPAICQVPGGRLDAREDICICPRGERIKASVCPPGVRPPAEGAALERARRALLRNGEGTIVGATYQGQPMCVAPRNSATR</sequence>
<accession>A0A328B3U8</accession>
<feature type="signal peptide" evidence="1">
    <location>
        <begin position="1"/>
        <end position="19"/>
    </location>
</feature>
<keyword evidence="1" id="KW-0732">Signal</keyword>
<dbReference type="Proteomes" id="UP000249842">
    <property type="component" value="Unassembled WGS sequence"/>
</dbReference>
<gene>
    <name evidence="2" type="ORF">DJ021_12275</name>
</gene>
<evidence type="ECO:0000313" key="3">
    <source>
        <dbReference type="Proteomes" id="UP000249842"/>
    </source>
</evidence>
<name>A0A328B3U8_9CAUL</name>
<dbReference type="RefSeq" id="WP_111457817.1">
    <property type="nucleotide sequence ID" value="NZ_QFYP01000001.1"/>
</dbReference>
<dbReference type="EMBL" id="QFYP01000001">
    <property type="protein sequence ID" value="RAK60524.1"/>
    <property type="molecule type" value="Genomic_DNA"/>
</dbReference>
<proteinExistence type="predicted"/>
<organism evidence="2 3">
    <name type="scientific">Phenylobacterium hankyongense</name>
    <dbReference type="NCBI Taxonomy" id="1813876"/>
    <lineage>
        <taxon>Bacteria</taxon>
        <taxon>Pseudomonadati</taxon>
        <taxon>Pseudomonadota</taxon>
        <taxon>Alphaproteobacteria</taxon>
        <taxon>Caulobacterales</taxon>
        <taxon>Caulobacteraceae</taxon>
        <taxon>Phenylobacterium</taxon>
    </lineage>
</organism>
<reference evidence="3" key="1">
    <citation type="submission" date="2018-05" db="EMBL/GenBank/DDBJ databases">
        <authorList>
            <person name="Li X."/>
        </authorList>
    </citation>
    <scope>NUCLEOTIDE SEQUENCE [LARGE SCALE GENOMIC DNA]</scope>
    <source>
        <strain evidence="3">HKS-05</strain>
    </source>
</reference>
<comment type="caution">
    <text evidence="2">The sequence shown here is derived from an EMBL/GenBank/DDBJ whole genome shotgun (WGS) entry which is preliminary data.</text>
</comment>
<evidence type="ECO:0000256" key="1">
    <source>
        <dbReference type="SAM" id="SignalP"/>
    </source>
</evidence>
<evidence type="ECO:0000313" key="2">
    <source>
        <dbReference type="EMBL" id="RAK60524.1"/>
    </source>
</evidence>